<comment type="caution">
    <text evidence="1">The sequence shown here is derived from an EMBL/GenBank/DDBJ whole genome shotgun (WGS) entry which is preliminary data.</text>
</comment>
<reference evidence="1 2" key="1">
    <citation type="submission" date="2016-10" db="EMBL/GenBank/DDBJ databases">
        <authorList>
            <person name="Varghese N."/>
            <person name="Submissions S."/>
        </authorList>
    </citation>
    <scope>NUCLEOTIDE SEQUENCE [LARGE SCALE GENOMIC DNA]</scope>
    <source>
        <strain evidence="1 2">DSM 16392</strain>
    </source>
</reference>
<keyword evidence="2" id="KW-1185">Reference proteome</keyword>
<dbReference type="Pfam" id="PF11230">
    <property type="entry name" value="YjjI-like"/>
    <property type="match status" value="1"/>
</dbReference>
<dbReference type="RefSeq" id="WP_093519677.1">
    <property type="nucleotide sequence ID" value="NZ_FOSK01000005.1"/>
</dbReference>
<dbReference type="PIRSF" id="PIRSF028991">
    <property type="entry name" value="Glycl_rad_HI0521_prd"/>
    <property type="match status" value="1"/>
</dbReference>
<evidence type="ECO:0000313" key="1">
    <source>
        <dbReference type="EMBL" id="SFK48499.1"/>
    </source>
</evidence>
<proteinExistence type="predicted"/>
<sequence>MSELLKRFKGITEDPGLSFTQKARYLSLEAENSLPYPELDEETAKALEERVICDMYEGHAPFKPRYVMPDYSVVLEKGSTFLELDPATTLDEAINSLMIAYHHVPSVTNMPVFIGRLDNLLLRFCDDVSDEDLYKKLKLFWRYLDRVLPDAFMHANVGPTDNRVARTIMRIDAELKQIAPNLTFIWDPEVSSDEIFSQACESIIECSKPHIANNPLHQPLFDEYGYGVASCYNVLPLCGGASTLTRINLREVARRSKDTADFFENVLPKYIDLNFRLTEARIDHLFNKSGFFEGFLVKEGWISRDRFTAMYGIFAMAQCVDELQAKEGRSGKYGHDETANQLGHRISKVLFEAVEARPMENCWRGKAMLHSQAGLSDDDGCTPGVRIPYGSEPDPVTHVQALAEHHAFYPSGVSEILTLDETIENNPAALEQLVKGAFSLGFREFSANVSNNDLVRITGYMVRLSDIEKFKECGGSRINTTVLGAEAADKGKILERAPRVMSHELAPRYSQ</sequence>
<organism evidence="1 2">
    <name type="scientific">Pseudovibrio ascidiaceicola</name>
    <dbReference type="NCBI Taxonomy" id="285279"/>
    <lineage>
        <taxon>Bacteria</taxon>
        <taxon>Pseudomonadati</taxon>
        <taxon>Pseudomonadota</taxon>
        <taxon>Alphaproteobacteria</taxon>
        <taxon>Hyphomicrobiales</taxon>
        <taxon>Stappiaceae</taxon>
        <taxon>Pseudovibrio</taxon>
    </lineage>
</organism>
<evidence type="ECO:0000313" key="2">
    <source>
        <dbReference type="Proteomes" id="UP000199598"/>
    </source>
</evidence>
<accession>A0A1I3ZY77</accession>
<dbReference type="EMBL" id="FOSK01000005">
    <property type="protein sequence ID" value="SFK48499.1"/>
    <property type="molecule type" value="Genomic_DNA"/>
</dbReference>
<name>A0A1I3ZY77_9HYPH</name>
<dbReference type="NCBIfam" id="TIGR04040">
    <property type="entry name" value="glycyl_YjjI"/>
    <property type="match status" value="1"/>
</dbReference>
<gene>
    <name evidence="1" type="ORF">SAMN04488518_105329</name>
</gene>
<dbReference type="InterPro" id="IPR016905">
    <property type="entry name" value="Glycyl_radical_YjjI-like"/>
</dbReference>
<dbReference type="Gene3D" id="3.20.70.20">
    <property type="match status" value="1"/>
</dbReference>
<dbReference type="SUPFAM" id="SSF51998">
    <property type="entry name" value="PFL-like glycyl radical enzymes"/>
    <property type="match status" value="1"/>
</dbReference>
<dbReference type="Proteomes" id="UP000199598">
    <property type="component" value="Unassembled WGS sequence"/>
</dbReference>
<protein>
    <submittedName>
        <fullName evidence="1">Glycine radical enzyme, YjjI family</fullName>
    </submittedName>
</protein>